<dbReference type="SMART" id="SM00852">
    <property type="entry name" value="MoCF_biosynth"/>
    <property type="match status" value="1"/>
</dbReference>
<keyword evidence="6" id="KW-0808">Transferase</keyword>
<dbReference type="Proteomes" id="UP000005408">
    <property type="component" value="Unassembled WGS sequence"/>
</dbReference>
<dbReference type="AlphaFoldDB" id="A0A8W8IE29"/>
<dbReference type="CDD" id="cd00886">
    <property type="entry name" value="MogA_MoaB"/>
    <property type="match status" value="1"/>
</dbReference>
<reference evidence="11" key="1">
    <citation type="submission" date="2022-08" db="UniProtKB">
        <authorList>
            <consortium name="EnsemblMetazoa"/>
        </authorList>
    </citation>
    <scope>IDENTIFICATION</scope>
    <source>
        <strain evidence="11">05x7-T-G4-1.051#20</strain>
    </source>
</reference>
<comment type="similarity">
    <text evidence="3">In the N-terminal section; belongs to the MoaB/Mog family.</text>
</comment>
<dbReference type="InterPro" id="IPR036425">
    <property type="entry name" value="MoaB/Mog-like_dom_sf"/>
</dbReference>
<evidence type="ECO:0000256" key="6">
    <source>
        <dbReference type="ARBA" id="ARBA00022679"/>
    </source>
</evidence>
<organism evidence="11 12">
    <name type="scientific">Magallana gigas</name>
    <name type="common">Pacific oyster</name>
    <name type="synonym">Crassostrea gigas</name>
    <dbReference type="NCBI Taxonomy" id="29159"/>
    <lineage>
        <taxon>Eukaryota</taxon>
        <taxon>Metazoa</taxon>
        <taxon>Spiralia</taxon>
        <taxon>Lophotrochozoa</taxon>
        <taxon>Mollusca</taxon>
        <taxon>Bivalvia</taxon>
        <taxon>Autobranchia</taxon>
        <taxon>Pteriomorphia</taxon>
        <taxon>Ostreida</taxon>
        <taxon>Ostreoidea</taxon>
        <taxon>Ostreidae</taxon>
        <taxon>Magallana</taxon>
    </lineage>
</organism>
<dbReference type="PANTHER" id="PTHR43764:SF1">
    <property type="entry name" value="MOLYBDOPTERIN MOLYBDOTRANSFERASE"/>
    <property type="match status" value="1"/>
</dbReference>
<dbReference type="SUPFAM" id="SSF53218">
    <property type="entry name" value="Molybdenum cofactor biosynthesis proteins"/>
    <property type="match status" value="1"/>
</dbReference>
<dbReference type="EC" id="2.10.1.1" evidence="4"/>
<evidence type="ECO:0000313" key="11">
    <source>
        <dbReference type="EnsemblMetazoa" id="G13538.13:cds"/>
    </source>
</evidence>
<dbReference type="GO" id="GO:0046872">
    <property type="term" value="F:metal ion binding"/>
    <property type="evidence" value="ECO:0007669"/>
    <property type="project" value="UniProtKB-KW"/>
</dbReference>
<proteinExistence type="inferred from homology"/>
<evidence type="ECO:0000256" key="1">
    <source>
        <dbReference type="ARBA" id="ARBA00001946"/>
    </source>
</evidence>
<keyword evidence="9" id="KW-0501">Molybdenum cofactor biosynthesis</keyword>
<dbReference type="Pfam" id="PF00994">
    <property type="entry name" value="MoCF_biosynth"/>
    <property type="match status" value="1"/>
</dbReference>
<evidence type="ECO:0000256" key="5">
    <source>
        <dbReference type="ARBA" id="ARBA00022505"/>
    </source>
</evidence>
<evidence type="ECO:0000256" key="9">
    <source>
        <dbReference type="ARBA" id="ARBA00023150"/>
    </source>
</evidence>
<evidence type="ECO:0000256" key="7">
    <source>
        <dbReference type="ARBA" id="ARBA00022723"/>
    </source>
</evidence>
<name>A0A8W8IE29_MAGGI</name>
<feature type="domain" description="MoaB/Mog" evidence="10">
    <location>
        <begin position="17"/>
        <end position="164"/>
    </location>
</feature>
<dbReference type="PROSITE" id="PS01078">
    <property type="entry name" value="MOCF_BIOSYNTHESIS_1"/>
    <property type="match status" value="1"/>
</dbReference>
<dbReference type="GO" id="GO:0061599">
    <property type="term" value="F:molybdopterin molybdotransferase activity"/>
    <property type="evidence" value="ECO:0007669"/>
    <property type="project" value="UniProtKB-EC"/>
</dbReference>
<evidence type="ECO:0000256" key="3">
    <source>
        <dbReference type="ARBA" id="ARBA00007589"/>
    </source>
</evidence>
<comment type="cofactor">
    <cofactor evidence="1">
        <name>Mg(2+)</name>
        <dbReference type="ChEBI" id="CHEBI:18420"/>
    </cofactor>
</comment>
<keyword evidence="8" id="KW-0460">Magnesium</keyword>
<evidence type="ECO:0000259" key="10">
    <source>
        <dbReference type="SMART" id="SM00852"/>
    </source>
</evidence>
<keyword evidence="7" id="KW-0479">Metal-binding</keyword>
<dbReference type="InterPro" id="IPR008284">
    <property type="entry name" value="MoCF_biosynth_CS"/>
</dbReference>
<comment type="pathway">
    <text evidence="2">Cofactor biosynthesis; molybdopterin biosynthesis.</text>
</comment>
<evidence type="ECO:0000313" key="12">
    <source>
        <dbReference type="Proteomes" id="UP000005408"/>
    </source>
</evidence>
<evidence type="ECO:0000256" key="4">
    <source>
        <dbReference type="ARBA" id="ARBA00013269"/>
    </source>
</evidence>
<evidence type="ECO:0000256" key="8">
    <source>
        <dbReference type="ARBA" id="ARBA00022842"/>
    </source>
</evidence>
<dbReference type="EnsemblMetazoa" id="G13538.13">
    <property type="protein sequence ID" value="G13538.13:cds"/>
    <property type="gene ID" value="G13538"/>
</dbReference>
<evidence type="ECO:0000256" key="2">
    <source>
        <dbReference type="ARBA" id="ARBA00005046"/>
    </source>
</evidence>
<dbReference type="PANTHER" id="PTHR43764">
    <property type="entry name" value="MOLYBDENUM COFACTOR BIOSYNTHESIS"/>
    <property type="match status" value="1"/>
</dbReference>
<accession>A0A8W8IE29</accession>
<dbReference type="Gene3D" id="3.40.980.10">
    <property type="entry name" value="MoaB/Mog-like domain"/>
    <property type="match status" value="1"/>
</dbReference>
<dbReference type="NCBIfam" id="TIGR00177">
    <property type="entry name" value="molyb_syn"/>
    <property type="match status" value="1"/>
</dbReference>
<dbReference type="GO" id="GO:0006777">
    <property type="term" value="P:Mo-molybdopterin cofactor biosynthetic process"/>
    <property type="evidence" value="ECO:0007669"/>
    <property type="project" value="UniProtKB-KW"/>
</dbReference>
<sequence>MDSSDAGPDKRPAIHIGILTVSDRCFRNEAIDESSKNLYTLIQDKRILQGNVVVTKIVPDEGDQIKSTLVEWSDQRGLSLILTTGGTGFSPRDVTPEATKAVLEKEALGMTLAMLKQSLEVTPLAMLSRLVCGIRGRTLIINLPGSVKASEECLRFVCPGIPHAIDLLKDKTEEIQTTHSSLQSRGVEIPTSVSGIT</sequence>
<dbReference type="FunFam" id="3.40.980.10:FF:000002">
    <property type="entry name" value="Molybdopterin molybdenumtransferase"/>
    <property type="match status" value="1"/>
</dbReference>
<protein>
    <recommendedName>
        <fullName evidence="4">molybdopterin molybdotransferase</fullName>
        <ecNumber evidence="4">2.10.1.1</ecNumber>
    </recommendedName>
</protein>
<keyword evidence="5" id="KW-0500">Molybdenum</keyword>
<dbReference type="InterPro" id="IPR051920">
    <property type="entry name" value="MPT_Adenylyltrnsfr/MoaC-Rel"/>
</dbReference>
<dbReference type="InterPro" id="IPR001453">
    <property type="entry name" value="MoaB/Mog_dom"/>
</dbReference>
<keyword evidence="12" id="KW-1185">Reference proteome</keyword>